<name>A0A840XFS2_9MICO</name>
<proteinExistence type="predicted"/>
<dbReference type="RefSeq" id="WP_153982574.1">
    <property type="nucleotide sequence ID" value="NZ_BAAANZ010000009.1"/>
</dbReference>
<evidence type="ECO:0000259" key="1">
    <source>
        <dbReference type="Pfam" id="PF12697"/>
    </source>
</evidence>
<comment type="caution">
    <text evidence="2">The sequence shown here is derived from an EMBL/GenBank/DDBJ whole genome shotgun (WGS) entry which is preliminary data.</text>
</comment>
<dbReference type="GO" id="GO:0003824">
    <property type="term" value="F:catalytic activity"/>
    <property type="evidence" value="ECO:0007669"/>
    <property type="project" value="InterPro"/>
</dbReference>
<dbReference type="InterPro" id="IPR000073">
    <property type="entry name" value="AB_hydrolase_1"/>
</dbReference>
<dbReference type="PRINTS" id="PR00111">
    <property type="entry name" value="ABHYDROLASE"/>
</dbReference>
<gene>
    <name evidence="2" type="ORF">BJ959_000682</name>
</gene>
<dbReference type="InterPro" id="IPR000639">
    <property type="entry name" value="Epox_hydrolase-like"/>
</dbReference>
<evidence type="ECO:0000313" key="3">
    <source>
        <dbReference type="Proteomes" id="UP000552883"/>
    </source>
</evidence>
<keyword evidence="3" id="KW-1185">Reference proteome</keyword>
<reference evidence="2 3" key="1">
    <citation type="submission" date="2020-08" db="EMBL/GenBank/DDBJ databases">
        <title>Sequencing the genomes of 1000 actinobacteria strains.</title>
        <authorList>
            <person name="Klenk H.-P."/>
        </authorList>
    </citation>
    <scope>NUCLEOTIDE SEQUENCE [LARGE SCALE GENOMIC DNA]</scope>
    <source>
        <strain evidence="2 3">DSM 23889</strain>
    </source>
</reference>
<dbReference type="PANTHER" id="PTHR43689:SF8">
    <property type="entry name" value="ALPHA_BETA-HYDROLASES SUPERFAMILY PROTEIN"/>
    <property type="match status" value="1"/>
</dbReference>
<feature type="domain" description="AB hydrolase-1" evidence="1">
    <location>
        <begin position="71"/>
        <end position="316"/>
    </location>
</feature>
<accession>A0A840XFS2</accession>
<dbReference type="PANTHER" id="PTHR43689">
    <property type="entry name" value="HYDROLASE"/>
    <property type="match status" value="1"/>
</dbReference>
<dbReference type="InterPro" id="IPR029058">
    <property type="entry name" value="AB_hydrolase_fold"/>
</dbReference>
<dbReference type="PRINTS" id="PR00412">
    <property type="entry name" value="EPOXHYDRLASE"/>
</dbReference>
<sequence>MKRFRRAAVWALLSGVLAALIVPFLVPVETSGTLTEREAAGPGAEFVEVGGLSVHVETATYSGESADPPVIVLLHGFGASTFSWREVLQPLAVLGDVVAYDRPAFGFTERPTGWQGENPYGVPGNLALLDAVIDRFADARDVILVGHSAGGLVAGEYARLHPDRVDRLVLVAPAVLGGGGPPAWLTPVLGLPQIDRLGPLLVQGIASSGDQILEQSFADPAALTDAVRAGYRAPLTVIGWEAALWRFTTSPRDNALATNLDALSVPTLLITGSTDTIVATADTERLATLLPDVELVVIPNAGHLPHEERPEQFVAALLTWLGASTT</sequence>
<evidence type="ECO:0000313" key="2">
    <source>
        <dbReference type="EMBL" id="MBB5617186.1"/>
    </source>
</evidence>
<dbReference type="AlphaFoldDB" id="A0A840XFS2"/>
<dbReference type="EMBL" id="JACHBS010000001">
    <property type="protein sequence ID" value="MBB5617186.1"/>
    <property type="molecule type" value="Genomic_DNA"/>
</dbReference>
<protein>
    <submittedName>
        <fullName evidence="2">Pimeloyl-ACP methyl ester carboxylesterase</fullName>
    </submittedName>
</protein>
<organism evidence="2 3">
    <name type="scientific">Microcella frigidaquae</name>
    <dbReference type="NCBI Taxonomy" id="424758"/>
    <lineage>
        <taxon>Bacteria</taxon>
        <taxon>Bacillati</taxon>
        <taxon>Actinomycetota</taxon>
        <taxon>Actinomycetes</taxon>
        <taxon>Micrococcales</taxon>
        <taxon>Microbacteriaceae</taxon>
        <taxon>Microcella</taxon>
    </lineage>
</organism>
<dbReference type="Proteomes" id="UP000552883">
    <property type="component" value="Unassembled WGS sequence"/>
</dbReference>
<dbReference type="SUPFAM" id="SSF53474">
    <property type="entry name" value="alpha/beta-Hydrolases"/>
    <property type="match status" value="1"/>
</dbReference>
<dbReference type="Gene3D" id="3.40.50.1820">
    <property type="entry name" value="alpha/beta hydrolase"/>
    <property type="match status" value="1"/>
</dbReference>
<dbReference type="Pfam" id="PF12697">
    <property type="entry name" value="Abhydrolase_6"/>
    <property type="match status" value="1"/>
</dbReference>
<dbReference type="OrthoDB" id="3249793at2"/>